<name>A0A7K0J4K8_9ACTN</name>
<dbReference type="EMBL" id="VUMG01000001">
    <property type="protein sequence ID" value="MSS44871.1"/>
    <property type="molecule type" value="Genomic_DNA"/>
</dbReference>
<protein>
    <submittedName>
        <fullName evidence="1">Pyrophosphorylase</fullName>
    </submittedName>
</protein>
<evidence type="ECO:0000313" key="2">
    <source>
        <dbReference type="Proteomes" id="UP000466104"/>
    </source>
</evidence>
<keyword evidence="2" id="KW-1185">Reference proteome</keyword>
<evidence type="ECO:0000313" key="1">
    <source>
        <dbReference type="EMBL" id="MSS44871.1"/>
    </source>
</evidence>
<comment type="caution">
    <text evidence="1">The sequence shown here is derived from an EMBL/GenBank/DDBJ whole genome shotgun (WGS) entry which is preliminary data.</text>
</comment>
<sequence>MSRVLSTDEAKEAIRQIQSIVNGGLTDQIQALDNQGQRLSAPDVWDGPLASQFRSQVWPETRSALEKAKAELEQLRASLQKIATDIFTAGGGQ</sequence>
<accession>A0A7K0J4K8</accession>
<dbReference type="RefSeq" id="WP_154561505.1">
    <property type="nucleotide sequence ID" value="NZ_VUMG01000001.1"/>
</dbReference>
<dbReference type="Proteomes" id="UP000466104">
    <property type="component" value="Unassembled WGS sequence"/>
</dbReference>
<gene>
    <name evidence="1" type="ORF">FYJ43_02115</name>
</gene>
<proteinExistence type="predicted"/>
<dbReference type="Gene3D" id="1.10.287.1060">
    <property type="entry name" value="ESAT-6-like"/>
    <property type="match status" value="1"/>
</dbReference>
<reference evidence="1 2" key="1">
    <citation type="submission" date="2019-08" db="EMBL/GenBank/DDBJ databases">
        <title>In-depth cultivation of the pig gut microbiome towards novel bacterial diversity and tailored functional studies.</title>
        <authorList>
            <person name="Wylensek D."/>
            <person name="Hitch T.C.A."/>
            <person name="Clavel T."/>
        </authorList>
    </citation>
    <scope>NUCLEOTIDE SEQUENCE [LARGE SCALE GENOMIC DNA]</scope>
    <source>
        <strain evidence="1 2">WCA-380-WT-3A</strain>
    </source>
</reference>
<organism evidence="1 2">
    <name type="scientific">Cutibacterium porci</name>
    <dbReference type="NCBI Taxonomy" id="2605781"/>
    <lineage>
        <taxon>Bacteria</taxon>
        <taxon>Bacillati</taxon>
        <taxon>Actinomycetota</taxon>
        <taxon>Actinomycetes</taxon>
        <taxon>Propionibacteriales</taxon>
        <taxon>Propionibacteriaceae</taxon>
        <taxon>Cutibacterium</taxon>
    </lineage>
</organism>
<dbReference type="AlphaFoldDB" id="A0A7K0J4K8"/>